<feature type="compositionally biased region" description="Polar residues" evidence="14">
    <location>
        <begin position="475"/>
        <end position="484"/>
    </location>
</feature>
<keyword evidence="12" id="KW-0539">Nucleus</keyword>
<feature type="region of interest" description="Disordered" evidence="14">
    <location>
        <begin position="173"/>
        <end position="484"/>
    </location>
</feature>
<feature type="compositionally biased region" description="Basic and acidic residues" evidence="14">
    <location>
        <begin position="359"/>
        <end position="377"/>
    </location>
</feature>
<feature type="compositionally biased region" description="Basic and acidic residues" evidence="14">
    <location>
        <begin position="864"/>
        <end position="876"/>
    </location>
</feature>
<feature type="compositionally biased region" description="Basic and acidic residues" evidence="14">
    <location>
        <begin position="304"/>
        <end position="316"/>
    </location>
</feature>
<feature type="compositionally biased region" description="Low complexity" evidence="14">
    <location>
        <begin position="824"/>
        <end position="835"/>
    </location>
</feature>
<feature type="compositionally biased region" description="Acidic residues" evidence="14">
    <location>
        <begin position="637"/>
        <end position="648"/>
    </location>
</feature>
<dbReference type="AlphaFoldDB" id="A0A1B6ICZ2"/>
<dbReference type="InterPro" id="IPR041430">
    <property type="entry name" value="ADD_ATRX"/>
</dbReference>
<dbReference type="Pfam" id="PF17981">
    <property type="entry name" value="ADD_ATRX"/>
    <property type="match status" value="1"/>
</dbReference>
<proteinExistence type="inferred from homology"/>
<feature type="compositionally biased region" description="Basic and acidic residues" evidence="14">
    <location>
        <begin position="789"/>
        <end position="805"/>
    </location>
</feature>
<comment type="subcellular location">
    <subcellularLocation>
        <location evidence="1">Nucleus</location>
    </subcellularLocation>
</comment>
<dbReference type="EMBL" id="GECU01022915">
    <property type="protein sequence ID" value="JAS84791.1"/>
    <property type="molecule type" value="Transcribed_RNA"/>
</dbReference>
<protein>
    <recommendedName>
        <fullName evidence="15">PHD-type domain-containing protein</fullName>
    </recommendedName>
</protein>
<organism evidence="16">
    <name type="scientific">Homalodisca liturata</name>
    <dbReference type="NCBI Taxonomy" id="320908"/>
    <lineage>
        <taxon>Eukaryota</taxon>
        <taxon>Metazoa</taxon>
        <taxon>Ecdysozoa</taxon>
        <taxon>Arthropoda</taxon>
        <taxon>Hexapoda</taxon>
        <taxon>Insecta</taxon>
        <taxon>Pterygota</taxon>
        <taxon>Neoptera</taxon>
        <taxon>Paraneoptera</taxon>
        <taxon>Hemiptera</taxon>
        <taxon>Auchenorrhyncha</taxon>
        <taxon>Membracoidea</taxon>
        <taxon>Cicadellidae</taxon>
        <taxon>Cicadellinae</taxon>
        <taxon>Proconiini</taxon>
        <taxon>Homalodisca</taxon>
    </lineage>
</organism>
<evidence type="ECO:0000256" key="5">
    <source>
        <dbReference type="ARBA" id="ARBA00022763"/>
    </source>
</evidence>
<dbReference type="GO" id="GO:0006281">
    <property type="term" value="P:DNA repair"/>
    <property type="evidence" value="ECO:0007669"/>
    <property type="project" value="UniProtKB-KW"/>
</dbReference>
<keyword evidence="8" id="KW-0862">Zinc</keyword>
<dbReference type="GO" id="GO:0031297">
    <property type="term" value="P:replication fork processing"/>
    <property type="evidence" value="ECO:0007669"/>
    <property type="project" value="TreeGrafter"/>
</dbReference>
<feature type="compositionally biased region" description="Basic and acidic residues" evidence="14">
    <location>
        <begin position="725"/>
        <end position="736"/>
    </location>
</feature>
<accession>A0A1B6ICZ2</accession>
<dbReference type="GO" id="GO:0010468">
    <property type="term" value="P:regulation of gene expression"/>
    <property type="evidence" value="ECO:0007669"/>
    <property type="project" value="UniProtKB-ARBA"/>
</dbReference>
<feature type="compositionally biased region" description="Basic and acidic residues" evidence="14">
    <location>
        <begin position="977"/>
        <end position="994"/>
    </location>
</feature>
<dbReference type="SUPFAM" id="SSF57903">
    <property type="entry name" value="FYVE/PHD zinc finger"/>
    <property type="match status" value="1"/>
</dbReference>
<keyword evidence="7" id="KW-0378">Hydrolase</keyword>
<dbReference type="GO" id="GO:0031490">
    <property type="term" value="F:chromatin DNA binding"/>
    <property type="evidence" value="ECO:0007669"/>
    <property type="project" value="TreeGrafter"/>
</dbReference>
<dbReference type="PROSITE" id="PS51533">
    <property type="entry name" value="ADD"/>
    <property type="match status" value="1"/>
</dbReference>
<feature type="compositionally biased region" description="Basic and acidic residues" evidence="14">
    <location>
        <begin position="584"/>
        <end position="593"/>
    </location>
</feature>
<dbReference type="CDD" id="cd11726">
    <property type="entry name" value="ADDz_ATRX"/>
    <property type="match status" value="1"/>
</dbReference>
<dbReference type="GO" id="GO:0003678">
    <property type="term" value="F:DNA helicase activity"/>
    <property type="evidence" value="ECO:0007669"/>
    <property type="project" value="UniProtKB-EC"/>
</dbReference>
<keyword evidence="3" id="KW-0479">Metal-binding</keyword>
<dbReference type="GO" id="GO:0006338">
    <property type="term" value="P:chromatin remodeling"/>
    <property type="evidence" value="ECO:0007669"/>
    <property type="project" value="TreeGrafter"/>
</dbReference>
<feature type="compositionally biased region" description="Basic and acidic residues" evidence="14">
    <location>
        <begin position="914"/>
        <end position="970"/>
    </location>
</feature>
<comment type="similarity">
    <text evidence="2">Belongs to the SNF2/RAD54 helicase family.</text>
</comment>
<evidence type="ECO:0000259" key="15">
    <source>
        <dbReference type="PROSITE" id="PS51533"/>
    </source>
</evidence>
<keyword evidence="5" id="KW-0227">DNA damage</keyword>
<evidence type="ECO:0000256" key="7">
    <source>
        <dbReference type="ARBA" id="ARBA00022801"/>
    </source>
</evidence>
<evidence type="ECO:0000256" key="8">
    <source>
        <dbReference type="ARBA" id="ARBA00022833"/>
    </source>
</evidence>
<feature type="compositionally biased region" description="Basic and acidic residues" evidence="14">
    <location>
        <begin position="649"/>
        <end position="684"/>
    </location>
</feature>
<reference evidence="16" key="1">
    <citation type="submission" date="2015-11" db="EMBL/GenBank/DDBJ databases">
        <title>De novo transcriptome assembly of four potential Pierce s Disease insect vectors from Arizona vineyards.</title>
        <authorList>
            <person name="Tassone E.E."/>
        </authorList>
    </citation>
    <scope>NUCLEOTIDE SEQUENCE</scope>
</reference>
<feature type="compositionally biased region" description="Basic and acidic residues" evidence="14">
    <location>
        <begin position="610"/>
        <end position="623"/>
    </location>
</feature>
<dbReference type="InterPro" id="IPR013083">
    <property type="entry name" value="Znf_RING/FYVE/PHD"/>
</dbReference>
<dbReference type="PANTHER" id="PTHR46357">
    <property type="entry name" value="TRANSCRIPTIONAL REGULATOR ATRX"/>
    <property type="match status" value="1"/>
</dbReference>
<evidence type="ECO:0000256" key="11">
    <source>
        <dbReference type="ARBA" id="ARBA00023204"/>
    </source>
</evidence>
<dbReference type="InterPro" id="IPR052131">
    <property type="entry name" value="ATRX_domain-containing"/>
</dbReference>
<feature type="compositionally biased region" description="Basic residues" evidence="14">
    <location>
        <begin position="189"/>
        <end position="198"/>
    </location>
</feature>
<evidence type="ECO:0000256" key="12">
    <source>
        <dbReference type="ARBA" id="ARBA00023242"/>
    </source>
</evidence>
<feature type="compositionally biased region" description="Acidic residues" evidence="14">
    <location>
        <begin position="318"/>
        <end position="332"/>
    </location>
</feature>
<dbReference type="GO" id="GO:0005721">
    <property type="term" value="C:pericentric heterochromatin"/>
    <property type="evidence" value="ECO:0007669"/>
    <property type="project" value="TreeGrafter"/>
</dbReference>
<dbReference type="InterPro" id="IPR025766">
    <property type="entry name" value="ADD"/>
</dbReference>
<dbReference type="GO" id="GO:0005634">
    <property type="term" value="C:nucleus"/>
    <property type="evidence" value="ECO:0007669"/>
    <property type="project" value="UniProtKB-SubCell"/>
</dbReference>
<evidence type="ECO:0000256" key="14">
    <source>
        <dbReference type="SAM" id="MobiDB-lite"/>
    </source>
</evidence>
<keyword evidence="4" id="KW-0547">Nucleotide-binding</keyword>
<evidence type="ECO:0000256" key="1">
    <source>
        <dbReference type="ARBA" id="ARBA00004123"/>
    </source>
</evidence>
<dbReference type="GO" id="GO:0008270">
    <property type="term" value="F:zinc ion binding"/>
    <property type="evidence" value="ECO:0007669"/>
    <property type="project" value="UniProtKB-KW"/>
</dbReference>
<evidence type="ECO:0000313" key="16">
    <source>
        <dbReference type="EMBL" id="JAS84791.1"/>
    </source>
</evidence>
<evidence type="ECO:0000256" key="10">
    <source>
        <dbReference type="ARBA" id="ARBA00023125"/>
    </source>
</evidence>
<evidence type="ECO:0000256" key="2">
    <source>
        <dbReference type="ARBA" id="ARBA00007025"/>
    </source>
</evidence>
<dbReference type="GO" id="GO:0005524">
    <property type="term" value="F:ATP binding"/>
    <property type="evidence" value="ECO:0007669"/>
    <property type="project" value="UniProtKB-KW"/>
</dbReference>
<feature type="region of interest" description="Disordered" evidence="14">
    <location>
        <begin position="573"/>
        <end position="1048"/>
    </location>
</feature>
<name>A0A1B6ICZ2_9HEMI</name>
<feature type="compositionally biased region" description="Basic and acidic residues" evidence="14">
    <location>
        <begin position="398"/>
        <end position="419"/>
    </location>
</feature>
<evidence type="ECO:0000256" key="4">
    <source>
        <dbReference type="ARBA" id="ARBA00022741"/>
    </source>
</evidence>
<dbReference type="InterPro" id="IPR011011">
    <property type="entry name" value="Znf_FYVE_PHD"/>
</dbReference>
<dbReference type="PANTHER" id="PTHR46357:SF1">
    <property type="entry name" value="TRANSCRIPTIONAL REGULATOR ATRX"/>
    <property type="match status" value="1"/>
</dbReference>
<evidence type="ECO:0000256" key="9">
    <source>
        <dbReference type="ARBA" id="ARBA00022840"/>
    </source>
</evidence>
<keyword evidence="6" id="KW-0863">Zinc-finger</keyword>
<evidence type="ECO:0000256" key="13">
    <source>
        <dbReference type="ARBA" id="ARBA00047995"/>
    </source>
</evidence>
<feature type="compositionally biased region" description="Basic and acidic residues" evidence="14">
    <location>
        <begin position="173"/>
        <end position="186"/>
    </location>
</feature>
<dbReference type="Gene3D" id="3.30.40.10">
    <property type="entry name" value="Zinc/RING finger domain, C3HC4 (zinc finger)"/>
    <property type="match status" value="1"/>
</dbReference>
<dbReference type="GO" id="GO:0016787">
    <property type="term" value="F:hydrolase activity"/>
    <property type="evidence" value="ECO:0007669"/>
    <property type="project" value="UniProtKB-KW"/>
</dbReference>
<evidence type="ECO:0000256" key="6">
    <source>
        <dbReference type="ARBA" id="ARBA00022771"/>
    </source>
</evidence>
<feature type="compositionally biased region" description="Polar residues" evidence="14">
    <location>
        <begin position="836"/>
        <end position="845"/>
    </location>
</feature>
<keyword evidence="9" id="KW-0067">ATP-binding</keyword>
<keyword evidence="10" id="KW-0238">DNA-binding</keyword>
<sequence length="1048" mass="118941">MGKAKAVEPEPADKIIRTLGENLCIEVSEEEKKYRNKKGPDDVKHIRKEKLKCTVCGKSLADLAKKATAPYVHMVLGVLVCRDCSSFYGDGYFSVDEDGDDKYCRWCGQGGTLYLCSGCTCAFCKKCMKQNLDKQDLKDLESDDWKCFICKPKPLFECRTVCWFLQENATKAKNEKDEENDKEKTPPTRSRRERGNRKSIKEENTTPASRKRKASEVEDESETEKERGSKRRKSSDSGKESKQQTTSSNRRSRSQSVKEKEDKKESEDESLKKPSTVEPRSKRTRGSKPEVESSPIKKSPRVSKINEDQSKKKTEENTISDDENEEKDDSIEEVPKKGANKSLRKDSSPAMAKTTTSQEKVEKRVRSKRLISEKNVKEPTNVDPPSKRPSRSLGKKTSLSEKNVKSKKAEVDNEIESPKRNQRTTKRNRLNKDEDEDEEGIKMSDSDVHLISLDGNSESETESKGKPTKRKAVSKYSSPMKSKLNLSKNADSKVVQASGYVNSALKDIKELSILISNRCEKLCTKSIQSSDDVISVCNKLQQLMTGVHRNLGLIEKGLNTKISNWQEEKLEDKNISEENVSEVKSVDNQEHTEGSSTLKGEQINDEEDSSIDKSPDDIEELKITEGSSSLQMGNSENPEEEMEVDENNEERMTDQVENEKEQNLNEKTDSELDNKNDEKEHIEEPVENISDTSEKTNSEDKESDTEKDDKQIEITEENDENEISSPEKVEDVKDSSKEDEDTEESITYNKNESVDKFEEEETVEETENKPENSENTTENSNESQNNKLDVIEEKNEIREKEKENVTNETAFPSCDSESLDVYNSESVDSVSRQSSAIVVSKSQDNGVGDTKKSSDEGVLGDVFSEERTNDKKKEENVSPEVMDVETGENESTTGSDKPAILEDNTHNTPTSSQSEERGESEELKNGTADDEKVDTEKKEDKSKEIESTEQRSTEKREENRIRTPSDEHKSSGSPHTDPSRRLSGDRDRERERGGGGRYSQEQRWSGDRGGSWNRDRDRYQDRGWSGRGGSWNRYEDRRPNRGGWGWNR</sequence>
<keyword evidence="11" id="KW-0234">DNA repair</keyword>
<feature type="compositionally biased region" description="Low complexity" evidence="14">
    <location>
        <begin position="773"/>
        <end position="786"/>
    </location>
</feature>
<evidence type="ECO:0000256" key="3">
    <source>
        <dbReference type="ARBA" id="ARBA00022723"/>
    </source>
</evidence>
<feature type="compositionally biased region" description="Basic and acidic residues" evidence="14">
    <location>
        <begin position="256"/>
        <end position="272"/>
    </location>
</feature>
<gene>
    <name evidence="16" type="ORF">g.40133</name>
</gene>
<feature type="domain" description="PHD-type" evidence="15">
    <location>
        <begin position="41"/>
        <end position="178"/>
    </location>
</feature>
<comment type="catalytic activity">
    <reaction evidence="13">
        <text>ATP + H2O = ADP + phosphate + H(+)</text>
        <dbReference type="Rhea" id="RHEA:13065"/>
        <dbReference type="ChEBI" id="CHEBI:15377"/>
        <dbReference type="ChEBI" id="CHEBI:15378"/>
        <dbReference type="ChEBI" id="CHEBI:30616"/>
        <dbReference type="ChEBI" id="CHEBI:43474"/>
        <dbReference type="ChEBI" id="CHEBI:456216"/>
        <dbReference type="EC" id="3.6.4.12"/>
    </reaction>
</comment>
<feature type="compositionally biased region" description="Basic residues" evidence="14">
    <location>
        <begin position="420"/>
        <end position="429"/>
    </location>
</feature>